<proteinExistence type="predicted"/>
<protein>
    <submittedName>
        <fullName evidence="2">Uncharacterized protein</fullName>
    </submittedName>
</protein>
<evidence type="ECO:0000256" key="1">
    <source>
        <dbReference type="SAM" id="MobiDB-lite"/>
    </source>
</evidence>
<dbReference type="AlphaFoldDB" id="A0A834IM98"/>
<sequence>MEPVVVGAASEGFGARWHTNGWPRCTSGRGRGDSASMKAPSPRQCVVGPSIDVDSVQQVGTEVIEVRAPLRGILSGDIQKGLRIVEICRKDGSQIQSLVGSLPLYECGSF</sequence>
<dbReference type="EMBL" id="JAACXV010000295">
    <property type="protein sequence ID" value="KAF7280463.1"/>
    <property type="molecule type" value="Genomic_DNA"/>
</dbReference>
<dbReference type="Proteomes" id="UP000625711">
    <property type="component" value="Unassembled WGS sequence"/>
</dbReference>
<organism evidence="2 3">
    <name type="scientific">Rhynchophorus ferrugineus</name>
    <name type="common">Red palm weevil</name>
    <name type="synonym">Curculio ferrugineus</name>
    <dbReference type="NCBI Taxonomy" id="354439"/>
    <lineage>
        <taxon>Eukaryota</taxon>
        <taxon>Metazoa</taxon>
        <taxon>Ecdysozoa</taxon>
        <taxon>Arthropoda</taxon>
        <taxon>Hexapoda</taxon>
        <taxon>Insecta</taxon>
        <taxon>Pterygota</taxon>
        <taxon>Neoptera</taxon>
        <taxon>Endopterygota</taxon>
        <taxon>Coleoptera</taxon>
        <taxon>Polyphaga</taxon>
        <taxon>Cucujiformia</taxon>
        <taxon>Curculionidae</taxon>
        <taxon>Dryophthorinae</taxon>
        <taxon>Rhynchophorus</taxon>
    </lineage>
</organism>
<feature type="region of interest" description="Disordered" evidence="1">
    <location>
        <begin position="22"/>
        <end position="43"/>
    </location>
</feature>
<evidence type="ECO:0000313" key="3">
    <source>
        <dbReference type="Proteomes" id="UP000625711"/>
    </source>
</evidence>
<comment type="caution">
    <text evidence="2">The sequence shown here is derived from an EMBL/GenBank/DDBJ whole genome shotgun (WGS) entry which is preliminary data.</text>
</comment>
<keyword evidence="3" id="KW-1185">Reference proteome</keyword>
<reference evidence="2" key="1">
    <citation type="submission" date="2020-08" db="EMBL/GenBank/DDBJ databases">
        <title>Genome sequencing and assembly of the red palm weevil Rhynchophorus ferrugineus.</title>
        <authorList>
            <person name="Dias G.B."/>
            <person name="Bergman C.M."/>
            <person name="Manee M."/>
        </authorList>
    </citation>
    <scope>NUCLEOTIDE SEQUENCE</scope>
    <source>
        <strain evidence="2">AA-2017</strain>
        <tissue evidence="2">Whole larva</tissue>
    </source>
</reference>
<gene>
    <name evidence="2" type="ORF">GWI33_005858</name>
</gene>
<evidence type="ECO:0000313" key="2">
    <source>
        <dbReference type="EMBL" id="KAF7280463.1"/>
    </source>
</evidence>
<name>A0A834IM98_RHYFE</name>
<accession>A0A834IM98</accession>